<feature type="transmembrane region" description="Helical" evidence="21">
    <location>
        <begin position="225"/>
        <end position="245"/>
    </location>
</feature>
<evidence type="ECO:0000256" key="1">
    <source>
        <dbReference type="ARBA" id="ARBA00004475"/>
    </source>
</evidence>
<keyword evidence="5" id="KW-0597">Phosphoprotein</keyword>
<dbReference type="GO" id="GO:0015811">
    <property type="term" value="P:L-cystine transport"/>
    <property type="evidence" value="ECO:0007669"/>
    <property type="project" value="UniProtKB-ARBA"/>
</dbReference>
<comment type="catalytic activity">
    <reaction evidence="13">
        <text>N-acetyl-L-cysteine(out) + L-glutamate(in) = N-acetyl-L-cysteine(in) + L-glutamate(out)</text>
        <dbReference type="Rhea" id="RHEA:74567"/>
        <dbReference type="ChEBI" id="CHEBI:29985"/>
        <dbReference type="ChEBI" id="CHEBI:78236"/>
    </reaction>
</comment>
<evidence type="ECO:0000256" key="13">
    <source>
        <dbReference type="ARBA" id="ARBA00051652"/>
    </source>
</evidence>
<comment type="catalytic activity">
    <reaction evidence="12">
        <text>L-cystine(out) + L-glutamate(in) = L-cystine(in) + L-glutamate(out)</text>
        <dbReference type="Rhea" id="RHEA:70995"/>
        <dbReference type="ChEBI" id="CHEBI:29985"/>
        <dbReference type="ChEBI" id="CHEBI:35491"/>
    </reaction>
</comment>
<evidence type="ECO:0000256" key="15">
    <source>
        <dbReference type="ARBA" id="ARBA00065438"/>
    </source>
</evidence>
<evidence type="ECO:0000256" key="2">
    <source>
        <dbReference type="ARBA" id="ARBA00007040"/>
    </source>
</evidence>
<dbReference type="PANTHER" id="PTHR11785">
    <property type="entry name" value="AMINO ACID TRANSPORTER"/>
    <property type="match status" value="1"/>
</dbReference>
<feature type="transmembrane region" description="Helical" evidence="21">
    <location>
        <begin position="123"/>
        <end position="142"/>
    </location>
</feature>
<feature type="transmembrane region" description="Helical" evidence="21">
    <location>
        <begin position="154"/>
        <end position="173"/>
    </location>
</feature>
<comment type="similarity">
    <text evidence="2">Belongs to the amino acid-polyamine-organocation (APC) superfamily. L-type amino acid transporter (LAT) (TC 2.A.3.8) family.</text>
</comment>
<protein>
    <recommendedName>
        <fullName evidence="16">Cystine/glutamate transporter</fullName>
    </recommendedName>
    <alternativeName>
        <fullName evidence="18">Amino acid transport system xc-</fullName>
    </alternativeName>
    <alternativeName>
        <fullName evidence="19">Solute carrier family 7 member 11</fullName>
    </alternativeName>
    <alternativeName>
        <fullName evidence="17">xCT</fullName>
    </alternativeName>
</protein>
<dbReference type="FunFam" id="1.20.1740.10:FF:000027">
    <property type="entry name" value="cystine/glutamate transporter isoform X1"/>
    <property type="match status" value="1"/>
</dbReference>
<evidence type="ECO:0000256" key="14">
    <source>
        <dbReference type="ARBA" id="ARBA00051885"/>
    </source>
</evidence>
<comment type="subcellular location">
    <subcellularLocation>
        <location evidence="1">Cell projection</location>
        <location evidence="1">Microvillus membrane</location>
        <topology evidence="1">Multi-pass membrane protein</topology>
    </subcellularLocation>
</comment>
<comment type="catalytic activity">
    <reaction evidence="14">
        <text>an L-alpha-amino acid(in) + L-kynurenine(out) = an L-alpha-amino acid(out) + L-kynurenine(in)</text>
        <dbReference type="Rhea" id="RHEA:71191"/>
        <dbReference type="ChEBI" id="CHEBI:57959"/>
        <dbReference type="ChEBI" id="CHEBI:59869"/>
    </reaction>
</comment>
<feature type="transmembrane region" description="Helical" evidence="21">
    <location>
        <begin position="302"/>
        <end position="326"/>
    </location>
</feature>
<evidence type="ECO:0000313" key="23">
    <source>
        <dbReference type="Proteomes" id="UP000838412"/>
    </source>
</evidence>
<evidence type="ECO:0000256" key="4">
    <source>
        <dbReference type="ARBA" id="ARBA00022475"/>
    </source>
</evidence>
<gene>
    <name evidence="22" type="primary">SLC7A11</name>
    <name evidence="22" type="ORF">BLAG_LOCUS8413</name>
</gene>
<organism evidence="22 23">
    <name type="scientific">Branchiostoma lanceolatum</name>
    <name type="common">Common lancelet</name>
    <name type="synonym">Amphioxus lanceolatum</name>
    <dbReference type="NCBI Taxonomy" id="7740"/>
    <lineage>
        <taxon>Eukaryota</taxon>
        <taxon>Metazoa</taxon>
        <taxon>Chordata</taxon>
        <taxon>Cephalochordata</taxon>
        <taxon>Leptocardii</taxon>
        <taxon>Amphioxiformes</taxon>
        <taxon>Branchiostomatidae</taxon>
        <taxon>Branchiostoma</taxon>
    </lineage>
</organism>
<evidence type="ECO:0000256" key="12">
    <source>
        <dbReference type="ARBA" id="ARBA00050407"/>
    </source>
</evidence>
<sequence>MATKENVTAAKDAPGPDDKPSTGGGEVVKLKRRINLFNGVTILVGTIIGSGIFVSPKGVLLNSGGSVGVAMIVWTLCGVLSAFGALSFVELGTSITKSGGDYAYLYEAFGPIPAFLRLWTQIVLIRPAVMAVLSLTAGRYILQPFFLDCETPEPAIKLLAAAAILVLTFMNCYSVKLSTWTQDVFAVGKVLGLGVIIVAGIVQLANGSTENFQNTFEGNTISPVGIPLAFYSGLFAFSGWFYLNTLTEEVQNPKRNLPLAILIGVTVVMVIYLLTNIAYFTAMTAQEVLTSEAVAVTFAQRVLGVMAWVVPVAVAVSCFGSTNGILLSASRVTFVGARDGYLPDLLAMIHVNLLTPLPAVALLCPIALLMLTTNDVYRLINFLSAVRWLFIGLATATVPYLRWRRPDMHRPWKVPLVLPIIFSLVCAVVVAMSLYSAPVDVGIGLALTLTGVPVYCLAVWKNKPGWLIKFTGKSHRQTLVWGFVVVAISYTGVTEYTTRCATRIAIFYPQESARNTITAFVYLQDATRRHQQCLHVSVGQSRDGNIYPYHVLTEDGPLHGMSGCHDQGGGWDGNHAAGGQFWSGREELTG</sequence>
<feature type="transmembrane region" description="Helical" evidence="21">
    <location>
        <begin position="347"/>
        <end position="370"/>
    </location>
</feature>
<evidence type="ECO:0000256" key="17">
    <source>
        <dbReference type="ARBA" id="ARBA00078584"/>
    </source>
</evidence>
<dbReference type="Proteomes" id="UP000838412">
    <property type="component" value="Chromosome 15"/>
</dbReference>
<dbReference type="InterPro" id="IPR050598">
    <property type="entry name" value="AminoAcid_Transporter"/>
</dbReference>
<evidence type="ECO:0000256" key="7">
    <source>
        <dbReference type="ARBA" id="ARBA00022970"/>
    </source>
</evidence>
<dbReference type="EMBL" id="OV696700">
    <property type="protein sequence ID" value="CAH1246366.1"/>
    <property type="molecule type" value="Genomic_DNA"/>
</dbReference>
<evidence type="ECO:0000256" key="9">
    <source>
        <dbReference type="ARBA" id="ARBA00023136"/>
    </source>
</evidence>
<keyword evidence="7" id="KW-0029">Amino-acid transport</keyword>
<dbReference type="Pfam" id="PF13520">
    <property type="entry name" value="AA_permease_2"/>
    <property type="match status" value="1"/>
</dbReference>
<keyword evidence="8 21" id="KW-1133">Transmembrane helix</keyword>
<feature type="transmembrane region" description="Helical" evidence="21">
    <location>
        <begin position="36"/>
        <end position="55"/>
    </location>
</feature>
<evidence type="ECO:0000256" key="6">
    <source>
        <dbReference type="ARBA" id="ARBA00022692"/>
    </source>
</evidence>
<keyword evidence="9 21" id="KW-0472">Membrane</keyword>
<feature type="transmembrane region" description="Helical" evidence="21">
    <location>
        <begin position="414"/>
        <end position="435"/>
    </location>
</feature>
<dbReference type="GO" id="GO:0015813">
    <property type="term" value="P:L-glutamate transmembrane transport"/>
    <property type="evidence" value="ECO:0007669"/>
    <property type="project" value="UniProtKB-ARBA"/>
</dbReference>
<keyword evidence="4" id="KW-1003">Cell membrane</keyword>
<evidence type="ECO:0000256" key="3">
    <source>
        <dbReference type="ARBA" id="ARBA00022448"/>
    </source>
</evidence>
<reference evidence="22" key="1">
    <citation type="submission" date="2022-01" db="EMBL/GenBank/DDBJ databases">
        <authorList>
            <person name="Braso-Vives M."/>
        </authorList>
    </citation>
    <scope>NUCLEOTIDE SEQUENCE</scope>
</reference>
<dbReference type="GO" id="GO:0031528">
    <property type="term" value="C:microvillus membrane"/>
    <property type="evidence" value="ECO:0007669"/>
    <property type="project" value="UniProtKB-SubCell"/>
</dbReference>
<evidence type="ECO:0000256" key="20">
    <source>
        <dbReference type="SAM" id="MobiDB-lite"/>
    </source>
</evidence>
<evidence type="ECO:0000256" key="5">
    <source>
        <dbReference type="ARBA" id="ARBA00022553"/>
    </source>
</evidence>
<feature type="transmembrane region" description="Helical" evidence="21">
    <location>
        <begin position="382"/>
        <end position="402"/>
    </location>
</feature>
<feature type="transmembrane region" description="Helical" evidence="21">
    <location>
        <begin position="185"/>
        <end position="205"/>
    </location>
</feature>
<dbReference type="GO" id="GO:0043067">
    <property type="term" value="P:regulation of programmed cell death"/>
    <property type="evidence" value="ECO:0007669"/>
    <property type="project" value="UniProtKB-ARBA"/>
</dbReference>
<evidence type="ECO:0000256" key="11">
    <source>
        <dbReference type="ARBA" id="ARBA00023273"/>
    </source>
</evidence>
<feature type="transmembrane region" description="Helical" evidence="21">
    <location>
        <begin position="67"/>
        <end position="89"/>
    </location>
</feature>
<evidence type="ECO:0000256" key="21">
    <source>
        <dbReference type="SAM" id="Phobius"/>
    </source>
</evidence>
<dbReference type="OrthoDB" id="10062876at2759"/>
<dbReference type="Gene3D" id="1.20.1740.10">
    <property type="entry name" value="Amino acid/polyamine transporter I"/>
    <property type="match status" value="1"/>
</dbReference>
<feature type="region of interest" description="Disordered" evidence="20">
    <location>
        <begin position="1"/>
        <end position="25"/>
    </location>
</feature>
<evidence type="ECO:0000256" key="16">
    <source>
        <dbReference type="ARBA" id="ARBA00071314"/>
    </source>
</evidence>
<evidence type="ECO:0000256" key="10">
    <source>
        <dbReference type="ARBA" id="ARBA00023157"/>
    </source>
</evidence>
<feature type="transmembrane region" description="Helical" evidence="21">
    <location>
        <begin position="257"/>
        <end position="282"/>
    </location>
</feature>
<feature type="transmembrane region" description="Helical" evidence="21">
    <location>
        <begin position="441"/>
        <end position="460"/>
    </location>
</feature>
<dbReference type="InterPro" id="IPR002293">
    <property type="entry name" value="AA/rel_permease1"/>
</dbReference>
<keyword evidence="3" id="KW-0813">Transport</keyword>
<keyword evidence="11" id="KW-0966">Cell projection</keyword>
<dbReference type="PANTHER" id="PTHR11785:SF375">
    <property type="entry name" value="AMINO ACID TRANSPORTER"/>
    <property type="match status" value="1"/>
</dbReference>
<keyword evidence="23" id="KW-1185">Reference proteome</keyword>
<keyword evidence="6 21" id="KW-0812">Transmembrane</keyword>
<accession>A0A8K0EEV3</accession>
<evidence type="ECO:0000313" key="22">
    <source>
        <dbReference type="EMBL" id="CAH1246366.1"/>
    </source>
</evidence>
<dbReference type="GO" id="GO:0015179">
    <property type="term" value="F:L-amino acid transmembrane transporter activity"/>
    <property type="evidence" value="ECO:0007669"/>
    <property type="project" value="TreeGrafter"/>
</dbReference>
<comment type="subunit">
    <text evidence="15">Disulfide-linked heterodimer with the amino acid transport protein SLC3A2/4F2hc; this interaction mediates cell membrane localization.</text>
</comment>
<evidence type="ECO:0000256" key="18">
    <source>
        <dbReference type="ARBA" id="ARBA00079117"/>
    </source>
</evidence>
<keyword evidence="10" id="KW-1015">Disulfide bond</keyword>
<proteinExistence type="inferred from homology"/>
<dbReference type="AlphaFoldDB" id="A0A8K0EEV3"/>
<name>A0A8K0EEV3_BRALA</name>
<evidence type="ECO:0000256" key="19">
    <source>
        <dbReference type="ARBA" id="ARBA00080978"/>
    </source>
</evidence>
<evidence type="ECO:0000256" key="8">
    <source>
        <dbReference type="ARBA" id="ARBA00022989"/>
    </source>
</evidence>